<sequence>MTWDITGLAAITALGGDAEESFAAMRAGREGLAPTRIFDSGRYRARHTYAIDDLPADGRDIPLRATGWLLTAVARALADAGLGEDLTDVPVLVGTTLREQRSLELWWREGAELTNDDLYFGPALRRRFNAVTSYTCANACAASLYALGLGADMLELGLADTVVVAGVDSIAESTFAAMDRAQTLVPHAVRPFDRTHKGMVMGEGAVAVVLRRPGTGGGPPVARLRSVALNCDAVHPTAPDPAGITTAVREAHRRAGVRPADIDLVMLHGTGTARNDETEATVMTEVFPEAPGPLMTAAKSSVGHTLGGSGLLSLITAVLGMRHGAVPPVAGLTDPIEEAAGLRLVRGAAAPAEIRLAQVNAFGFGGINAVAVVEKA</sequence>
<organism evidence="5 6">
    <name type="scientific">Streptomyces luteireticuli</name>
    <dbReference type="NCBI Taxonomy" id="173858"/>
    <lineage>
        <taxon>Bacteria</taxon>
        <taxon>Bacillati</taxon>
        <taxon>Actinomycetota</taxon>
        <taxon>Actinomycetes</taxon>
        <taxon>Kitasatosporales</taxon>
        <taxon>Streptomycetaceae</taxon>
        <taxon>Streptomyces</taxon>
    </lineage>
</organism>
<dbReference type="Pfam" id="PF02801">
    <property type="entry name" value="Ketoacyl-synt_C"/>
    <property type="match status" value="1"/>
</dbReference>
<keyword evidence="2 3" id="KW-0808">Transferase</keyword>
<dbReference type="InterPro" id="IPR000794">
    <property type="entry name" value="Beta-ketoacyl_synthase"/>
</dbReference>
<dbReference type="InterPro" id="IPR016039">
    <property type="entry name" value="Thiolase-like"/>
</dbReference>
<dbReference type="Pfam" id="PF00109">
    <property type="entry name" value="ketoacyl-synt"/>
    <property type="match status" value="1"/>
</dbReference>
<evidence type="ECO:0000313" key="6">
    <source>
        <dbReference type="Proteomes" id="UP001500879"/>
    </source>
</evidence>
<dbReference type="InterPro" id="IPR020841">
    <property type="entry name" value="PKS_Beta-ketoAc_synthase_dom"/>
</dbReference>
<evidence type="ECO:0000259" key="4">
    <source>
        <dbReference type="PROSITE" id="PS52004"/>
    </source>
</evidence>
<dbReference type="SMART" id="SM00825">
    <property type="entry name" value="PKS_KS"/>
    <property type="match status" value="1"/>
</dbReference>
<dbReference type="SUPFAM" id="SSF53901">
    <property type="entry name" value="Thiolase-like"/>
    <property type="match status" value="2"/>
</dbReference>
<dbReference type="InterPro" id="IPR014030">
    <property type="entry name" value="Ketoacyl_synth_N"/>
</dbReference>
<dbReference type="Proteomes" id="UP001500879">
    <property type="component" value="Unassembled WGS sequence"/>
</dbReference>
<dbReference type="PROSITE" id="PS52004">
    <property type="entry name" value="KS3_2"/>
    <property type="match status" value="1"/>
</dbReference>
<accession>A0ABP3IG09</accession>
<gene>
    <name evidence="5" type="ORF">GCM10010357_22270</name>
</gene>
<comment type="caution">
    <text evidence="5">The sequence shown here is derived from an EMBL/GenBank/DDBJ whole genome shotgun (WGS) entry which is preliminary data.</text>
</comment>
<dbReference type="PANTHER" id="PTHR11712">
    <property type="entry name" value="POLYKETIDE SYNTHASE-RELATED"/>
    <property type="match status" value="1"/>
</dbReference>
<evidence type="ECO:0000313" key="5">
    <source>
        <dbReference type="EMBL" id="GAA0400758.1"/>
    </source>
</evidence>
<evidence type="ECO:0000256" key="2">
    <source>
        <dbReference type="ARBA" id="ARBA00022679"/>
    </source>
</evidence>
<protein>
    <submittedName>
        <fullName evidence="5">Beta-ketoacyl-[acyl-carrier-protein] synthase family protein</fullName>
    </submittedName>
</protein>
<dbReference type="PANTHER" id="PTHR11712:SF347">
    <property type="entry name" value="BETA KETOACYL-ACYL CARRIER PROTEIN SYNTHASE"/>
    <property type="match status" value="1"/>
</dbReference>
<name>A0ABP3IG09_9ACTN</name>
<dbReference type="InterPro" id="IPR014031">
    <property type="entry name" value="Ketoacyl_synth_C"/>
</dbReference>
<proteinExistence type="inferred from homology"/>
<reference evidence="6" key="1">
    <citation type="journal article" date="2019" name="Int. J. Syst. Evol. Microbiol.">
        <title>The Global Catalogue of Microorganisms (GCM) 10K type strain sequencing project: providing services to taxonomists for standard genome sequencing and annotation.</title>
        <authorList>
            <consortium name="The Broad Institute Genomics Platform"/>
            <consortium name="The Broad Institute Genome Sequencing Center for Infectious Disease"/>
            <person name="Wu L."/>
            <person name="Ma J."/>
        </authorList>
    </citation>
    <scope>NUCLEOTIDE SEQUENCE [LARGE SCALE GENOMIC DNA]</scope>
    <source>
        <strain evidence="6">JCM 4788</strain>
    </source>
</reference>
<evidence type="ECO:0000256" key="3">
    <source>
        <dbReference type="RuleBase" id="RU003694"/>
    </source>
</evidence>
<comment type="similarity">
    <text evidence="1 3">Belongs to the thiolase-like superfamily. Beta-ketoacyl-ACP synthases family.</text>
</comment>
<feature type="domain" description="Ketosynthase family 3 (KS3)" evidence="4">
    <location>
        <begin position="1"/>
        <end position="375"/>
    </location>
</feature>
<dbReference type="Gene3D" id="3.40.47.10">
    <property type="match status" value="1"/>
</dbReference>
<dbReference type="EMBL" id="BAAABX010000023">
    <property type="protein sequence ID" value="GAA0400758.1"/>
    <property type="molecule type" value="Genomic_DNA"/>
</dbReference>
<evidence type="ECO:0000256" key="1">
    <source>
        <dbReference type="ARBA" id="ARBA00008467"/>
    </source>
</evidence>
<dbReference type="RefSeq" id="WP_344022665.1">
    <property type="nucleotide sequence ID" value="NZ_BAAABX010000023.1"/>
</dbReference>
<keyword evidence="6" id="KW-1185">Reference proteome</keyword>